<evidence type="ECO:0000313" key="2">
    <source>
        <dbReference type="Proteomes" id="UP001138921"/>
    </source>
</evidence>
<dbReference type="AlphaFoldDB" id="A0A9X1D478"/>
<protein>
    <submittedName>
        <fullName evidence="1">Uncharacterized protein</fullName>
    </submittedName>
</protein>
<name>A0A9X1D478_9HYPH</name>
<accession>A0A9X1D478</accession>
<proteinExistence type="predicted"/>
<reference evidence="1" key="2">
    <citation type="submission" date="2021-03" db="EMBL/GenBank/DDBJ databases">
        <authorList>
            <person name="Artuso I."/>
            <person name="Turrini P."/>
            <person name="Pirolo M."/>
            <person name="Lugli G.A."/>
            <person name="Ventura M."/>
            <person name="Visca P."/>
        </authorList>
    </citation>
    <scope>NUCLEOTIDE SEQUENCE</scope>
    <source>
        <strain evidence="1">LMG 26462</strain>
    </source>
</reference>
<dbReference type="RefSeq" id="WP_214385496.1">
    <property type="nucleotide sequence ID" value="NZ_JAFLWW010000001.1"/>
</dbReference>
<evidence type="ECO:0000313" key="1">
    <source>
        <dbReference type="EMBL" id="MBT1154353.1"/>
    </source>
</evidence>
<gene>
    <name evidence="1" type="ORF">J1C56_01980</name>
</gene>
<comment type="caution">
    <text evidence="1">The sequence shown here is derived from an EMBL/GenBank/DDBJ whole genome shotgun (WGS) entry which is preliminary data.</text>
</comment>
<reference evidence="1" key="1">
    <citation type="journal article" date="2021" name="Microorganisms">
        <title>Phylogenomic Reconstruction and Metabolic Potential of the Genus Aminobacter.</title>
        <authorList>
            <person name="Artuso I."/>
            <person name="Turrini P."/>
            <person name="Pirolo M."/>
            <person name="Lugli G.A."/>
            <person name="Ventura M."/>
            <person name="Visca P."/>
        </authorList>
    </citation>
    <scope>NUCLEOTIDE SEQUENCE</scope>
    <source>
        <strain evidence="1">LMG 26462</strain>
    </source>
</reference>
<dbReference type="Proteomes" id="UP001138921">
    <property type="component" value="Unassembled WGS sequence"/>
</dbReference>
<organism evidence="1 2">
    <name type="scientific">Aminobacter anthyllidis</name>
    <dbReference type="NCBI Taxonomy" id="1035067"/>
    <lineage>
        <taxon>Bacteria</taxon>
        <taxon>Pseudomonadati</taxon>
        <taxon>Pseudomonadota</taxon>
        <taxon>Alphaproteobacteria</taxon>
        <taxon>Hyphomicrobiales</taxon>
        <taxon>Phyllobacteriaceae</taxon>
        <taxon>Aminobacter</taxon>
    </lineage>
</organism>
<dbReference type="EMBL" id="JAFLWW010000001">
    <property type="protein sequence ID" value="MBT1154353.1"/>
    <property type="molecule type" value="Genomic_DNA"/>
</dbReference>
<keyword evidence="2" id="KW-1185">Reference proteome</keyword>
<sequence length="87" mass="9731">MSEMIVRVAARIERELDVVEMVSASPEVIRHLRAMRVARIAIEEMRNPTIAMVAEGESAATFGIGKPADDVAVLRVWQWMIDEALKP</sequence>